<organism evidence="2 3">
    <name type="scientific">Sphaerisporangium flaviroseum</name>
    <dbReference type="NCBI Taxonomy" id="509199"/>
    <lineage>
        <taxon>Bacteria</taxon>
        <taxon>Bacillati</taxon>
        <taxon>Actinomycetota</taxon>
        <taxon>Actinomycetes</taxon>
        <taxon>Streptosporangiales</taxon>
        <taxon>Streptosporangiaceae</taxon>
        <taxon>Sphaerisporangium</taxon>
    </lineage>
</organism>
<feature type="compositionally biased region" description="Polar residues" evidence="1">
    <location>
        <begin position="12"/>
        <end position="32"/>
    </location>
</feature>
<proteinExistence type="predicted"/>
<accession>A0ABP7HD97</accession>
<dbReference type="Proteomes" id="UP001500888">
    <property type="component" value="Unassembled WGS sequence"/>
</dbReference>
<evidence type="ECO:0000313" key="3">
    <source>
        <dbReference type="Proteomes" id="UP001500888"/>
    </source>
</evidence>
<feature type="region of interest" description="Disordered" evidence="1">
    <location>
        <begin position="1"/>
        <end position="37"/>
    </location>
</feature>
<sequence>MVDLPAPFSPAKATTSPFETANDTSFTATTPPNDFDSPLTEIAATGLTMLGSQPPA</sequence>
<protein>
    <submittedName>
        <fullName evidence="2">Uncharacterized protein</fullName>
    </submittedName>
</protein>
<keyword evidence="3" id="KW-1185">Reference proteome</keyword>
<comment type="caution">
    <text evidence="2">The sequence shown here is derived from an EMBL/GenBank/DDBJ whole genome shotgun (WGS) entry which is preliminary data.</text>
</comment>
<name>A0ABP7HD97_9ACTN</name>
<reference evidence="3" key="1">
    <citation type="journal article" date="2019" name="Int. J. Syst. Evol. Microbiol.">
        <title>The Global Catalogue of Microorganisms (GCM) 10K type strain sequencing project: providing services to taxonomists for standard genome sequencing and annotation.</title>
        <authorList>
            <consortium name="The Broad Institute Genomics Platform"/>
            <consortium name="The Broad Institute Genome Sequencing Center for Infectious Disease"/>
            <person name="Wu L."/>
            <person name="Ma J."/>
        </authorList>
    </citation>
    <scope>NUCLEOTIDE SEQUENCE [LARGE SCALE GENOMIC DNA]</scope>
    <source>
        <strain evidence="3">JCM 16908</strain>
    </source>
</reference>
<dbReference type="EMBL" id="BAAAZR010000001">
    <property type="protein sequence ID" value="GAA3790067.1"/>
    <property type="molecule type" value="Genomic_DNA"/>
</dbReference>
<evidence type="ECO:0000256" key="1">
    <source>
        <dbReference type="SAM" id="MobiDB-lite"/>
    </source>
</evidence>
<evidence type="ECO:0000313" key="2">
    <source>
        <dbReference type="EMBL" id="GAA3790067.1"/>
    </source>
</evidence>
<gene>
    <name evidence="2" type="ORF">GCM10022226_06190</name>
</gene>